<keyword evidence="2 9" id="KW-0812">Transmembrane</keyword>
<dbReference type="InterPro" id="IPR046338">
    <property type="entry name" value="GAIN_dom_sf"/>
</dbReference>
<evidence type="ECO:0000256" key="8">
    <source>
        <dbReference type="ARBA" id="ARBA00023224"/>
    </source>
</evidence>
<evidence type="ECO:0000256" key="5">
    <source>
        <dbReference type="ARBA" id="ARBA00023136"/>
    </source>
</evidence>
<keyword evidence="8" id="KW-0807">Transducer</keyword>
<keyword evidence="4" id="KW-0297">G-protein coupled receptor</keyword>
<feature type="domain" description="GAIN-B" evidence="10">
    <location>
        <begin position="323"/>
        <end position="478"/>
    </location>
</feature>
<dbReference type="KEGG" id="aqu:109583626"/>
<evidence type="ECO:0000256" key="1">
    <source>
        <dbReference type="ARBA" id="ARBA00004141"/>
    </source>
</evidence>
<dbReference type="EnsemblMetazoa" id="XM_019999050.1">
    <property type="protein sequence ID" value="XP_019854609.1"/>
    <property type="gene ID" value="LOC109583626"/>
</dbReference>
<name>A0AAN0JC82_AMPQE</name>
<dbReference type="RefSeq" id="XP_019854609.1">
    <property type="nucleotide sequence ID" value="XM_019999050.1"/>
</dbReference>
<feature type="transmembrane region" description="Helical" evidence="9">
    <location>
        <begin position="557"/>
        <end position="582"/>
    </location>
</feature>
<dbReference type="InterPro" id="IPR057244">
    <property type="entry name" value="GAIN_B"/>
</dbReference>
<dbReference type="SMART" id="SM00303">
    <property type="entry name" value="GPS"/>
    <property type="match status" value="1"/>
</dbReference>
<keyword evidence="3 9" id="KW-1133">Transmembrane helix</keyword>
<feature type="domain" description="G-protein coupled receptors family 2 profile 2" evidence="11">
    <location>
        <begin position="488"/>
        <end position="624"/>
    </location>
</feature>
<dbReference type="InterPro" id="IPR036445">
    <property type="entry name" value="GPCR_2_extracell_dom_sf"/>
</dbReference>
<dbReference type="PROSITE" id="PS50221">
    <property type="entry name" value="GAIN_B"/>
    <property type="match status" value="1"/>
</dbReference>
<evidence type="ECO:0000313" key="13">
    <source>
        <dbReference type="Proteomes" id="UP000007879"/>
    </source>
</evidence>
<keyword evidence="6" id="KW-1015">Disulfide bond</keyword>
<dbReference type="PANTHER" id="PTHR47767">
    <property type="entry name" value="ADHESION G PROTEIN-COUPLED RECEPTOR G7"/>
    <property type="match status" value="1"/>
</dbReference>
<proteinExistence type="predicted"/>
<keyword evidence="5 9" id="KW-0472">Membrane</keyword>
<evidence type="ECO:0000313" key="12">
    <source>
        <dbReference type="EnsemblMetazoa" id="XP_019854609.1"/>
    </source>
</evidence>
<sequence>MSLTDDFYDNLTDFELINGTIQQLVEDINYNLSGRIIGNSNLFFIELLNSDEIDPDDDPENVSLLITLIANNQGNGLSQQIEMDLGNSLGLMITNVVRFDGCPTSSTTLLSDSGDPKLTLTIKWPETNIGEIAVVNCPCGSNGTSASGTLNASRNCGGDFSIGALWQAPFVMKCQLSDLARMICQLKDRLFPGVSYAPVIDMVKELNAITSNSSEIGFTEVTAVVSVLEAAAEFTNKIAENTMLITSIFEVIDNLLAVNQETLIESQALSNSSSRMLAIVSNMAAIINITNASNHVVKNHAYFAVSIRENNFEGFGRETLSINLTDFSEPNVNSYNITLETEGNIVYSTGSVTLPSSNLNSSNINRITNAVFLTDSLFLRRKFDYFNVSSVVISTSILREFDAIKELDSPVNLSFQLNPAIKGSFPQCVFWDQSLNSGYGDWSSDNCDTSYDSVTQAIKCFCNHLTSFAVIQDVSPTEPSTVVNVYYLDSVSYIGIIITIICLIITVVFYLYNKDLRISNHCHMLLNLCFAFIGLYLSFVTSIHARNINSFCALSGFMLQFFFLVCLSLMSAEAIDLYLNIVINSSIKFFHLKVTLVSWIVPIFIVIFCFSPSYMNYINDSSNL</sequence>
<evidence type="ECO:0000256" key="7">
    <source>
        <dbReference type="ARBA" id="ARBA00023170"/>
    </source>
</evidence>
<dbReference type="InterPro" id="IPR053066">
    <property type="entry name" value="ADGR_G7"/>
</dbReference>
<reference evidence="13" key="1">
    <citation type="journal article" date="2010" name="Nature">
        <title>The Amphimedon queenslandica genome and the evolution of animal complexity.</title>
        <authorList>
            <person name="Srivastava M."/>
            <person name="Simakov O."/>
            <person name="Chapman J."/>
            <person name="Fahey B."/>
            <person name="Gauthier M.E."/>
            <person name="Mitros T."/>
            <person name="Richards G.S."/>
            <person name="Conaco C."/>
            <person name="Dacre M."/>
            <person name="Hellsten U."/>
            <person name="Larroux C."/>
            <person name="Putnam N.H."/>
            <person name="Stanke M."/>
            <person name="Adamska M."/>
            <person name="Darling A."/>
            <person name="Degnan S.M."/>
            <person name="Oakley T.H."/>
            <person name="Plachetzki D.C."/>
            <person name="Zhai Y."/>
            <person name="Adamski M."/>
            <person name="Calcino A."/>
            <person name="Cummins S.F."/>
            <person name="Goodstein D.M."/>
            <person name="Harris C."/>
            <person name="Jackson D.J."/>
            <person name="Leys S.P."/>
            <person name="Shu S."/>
            <person name="Woodcroft B.J."/>
            <person name="Vervoort M."/>
            <person name="Kosik K.S."/>
            <person name="Manning G."/>
            <person name="Degnan B.M."/>
            <person name="Rokhsar D.S."/>
        </authorList>
    </citation>
    <scope>NUCLEOTIDE SEQUENCE [LARGE SCALE GENOMIC DNA]</scope>
</reference>
<evidence type="ECO:0000256" key="6">
    <source>
        <dbReference type="ARBA" id="ARBA00023157"/>
    </source>
</evidence>
<protein>
    <recommendedName>
        <fullName evidence="14">GPS domain-containing protein</fullName>
    </recommendedName>
</protein>
<reference evidence="12" key="2">
    <citation type="submission" date="2024-06" db="UniProtKB">
        <authorList>
            <consortium name="EnsemblMetazoa"/>
        </authorList>
    </citation>
    <scope>IDENTIFICATION</scope>
</reference>
<dbReference type="Pfam" id="PF00002">
    <property type="entry name" value="7tm_2"/>
    <property type="match status" value="1"/>
</dbReference>
<dbReference type="Pfam" id="PF01825">
    <property type="entry name" value="GPS"/>
    <property type="match status" value="1"/>
</dbReference>
<organism evidence="12 13">
    <name type="scientific">Amphimedon queenslandica</name>
    <name type="common">Sponge</name>
    <dbReference type="NCBI Taxonomy" id="400682"/>
    <lineage>
        <taxon>Eukaryota</taxon>
        <taxon>Metazoa</taxon>
        <taxon>Porifera</taxon>
        <taxon>Demospongiae</taxon>
        <taxon>Heteroscleromorpha</taxon>
        <taxon>Haplosclerida</taxon>
        <taxon>Niphatidae</taxon>
        <taxon>Amphimedon</taxon>
    </lineage>
</organism>
<feature type="transmembrane region" description="Helical" evidence="9">
    <location>
        <begin position="524"/>
        <end position="545"/>
    </location>
</feature>
<comment type="subcellular location">
    <subcellularLocation>
        <location evidence="1">Membrane</location>
        <topology evidence="1">Multi-pass membrane protein</topology>
    </subcellularLocation>
</comment>
<dbReference type="InterPro" id="IPR000203">
    <property type="entry name" value="GPS"/>
</dbReference>
<dbReference type="GO" id="GO:0004930">
    <property type="term" value="F:G protein-coupled receptor activity"/>
    <property type="evidence" value="ECO:0007669"/>
    <property type="project" value="UniProtKB-KW"/>
</dbReference>
<dbReference type="SUPFAM" id="SSF111418">
    <property type="entry name" value="Hormone receptor domain"/>
    <property type="match status" value="1"/>
</dbReference>
<evidence type="ECO:0000256" key="2">
    <source>
        <dbReference type="ARBA" id="ARBA00022692"/>
    </source>
</evidence>
<dbReference type="Proteomes" id="UP000007879">
    <property type="component" value="Unassembled WGS sequence"/>
</dbReference>
<dbReference type="Gene3D" id="1.20.1070.10">
    <property type="entry name" value="Rhodopsin 7-helix transmembrane proteins"/>
    <property type="match status" value="1"/>
</dbReference>
<evidence type="ECO:0000259" key="10">
    <source>
        <dbReference type="PROSITE" id="PS50221"/>
    </source>
</evidence>
<dbReference type="GO" id="GO:0016020">
    <property type="term" value="C:membrane"/>
    <property type="evidence" value="ECO:0007669"/>
    <property type="project" value="UniProtKB-SubCell"/>
</dbReference>
<dbReference type="Gene3D" id="2.60.220.50">
    <property type="match status" value="1"/>
</dbReference>
<dbReference type="AlphaFoldDB" id="A0AAN0JC82"/>
<evidence type="ECO:0000256" key="3">
    <source>
        <dbReference type="ARBA" id="ARBA00022989"/>
    </source>
</evidence>
<accession>A0AAN0JC82</accession>
<evidence type="ECO:0000256" key="4">
    <source>
        <dbReference type="ARBA" id="ARBA00023040"/>
    </source>
</evidence>
<dbReference type="InterPro" id="IPR000832">
    <property type="entry name" value="GPCR_2_secretin-like"/>
</dbReference>
<dbReference type="GO" id="GO:0007166">
    <property type="term" value="P:cell surface receptor signaling pathway"/>
    <property type="evidence" value="ECO:0007669"/>
    <property type="project" value="InterPro"/>
</dbReference>
<dbReference type="PANTHER" id="PTHR47767:SF1">
    <property type="entry name" value="ADHESION G PROTEIN-COUPLED RECEPTOR G7"/>
    <property type="match status" value="1"/>
</dbReference>
<feature type="transmembrane region" description="Helical" evidence="9">
    <location>
        <begin position="594"/>
        <end position="615"/>
    </location>
</feature>
<dbReference type="PROSITE" id="PS50261">
    <property type="entry name" value="G_PROTEIN_RECEP_F2_4"/>
    <property type="match status" value="1"/>
</dbReference>
<dbReference type="GeneID" id="109583626"/>
<dbReference type="InterPro" id="IPR017981">
    <property type="entry name" value="GPCR_2-like_7TM"/>
</dbReference>
<evidence type="ECO:0000259" key="11">
    <source>
        <dbReference type="PROSITE" id="PS50261"/>
    </source>
</evidence>
<feature type="transmembrane region" description="Helical" evidence="9">
    <location>
        <begin position="491"/>
        <end position="512"/>
    </location>
</feature>
<evidence type="ECO:0008006" key="14">
    <source>
        <dbReference type="Google" id="ProtNLM"/>
    </source>
</evidence>
<keyword evidence="13" id="KW-1185">Reference proteome</keyword>
<keyword evidence="7" id="KW-0675">Receptor</keyword>
<evidence type="ECO:0000256" key="9">
    <source>
        <dbReference type="SAM" id="Phobius"/>
    </source>
</evidence>